<feature type="domain" description="Acyltransferase 3" evidence="2">
    <location>
        <begin position="16"/>
        <end position="338"/>
    </location>
</feature>
<dbReference type="EMBL" id="WTYR01000001">
    <property type="protein sequence ID" value="MXP10913.1"/>
    <property type="molecule type" value="Genomic_DNA"/>
</dbReference>
<dbReference type="RefSeq" id="WP_160617470.1">
    <property type="nucleotide sequence ID" value="NZ_WTYR01000001.1"/>
</dbReference>
<feature type="transmembrane region" description="Helical" evidence="1">
    <location>
        <begin position="285"/>
        <end position="303"/>
    </location>
</feature>
<evidence type="ECO:0000259" key="3">
    <source>
        <dbReference type="Pfam" id="PF19040"/>
    </source>
</evidence>
<feature type="transmembrane region" description="Helical" evidence="1">
    <location>
        <begin position="353"/>
        <end position="374"/>
    </location>
</feature>
<proteinExistence type="predicted"/>
<dbReference type="GO" id="GO:0016020">
    <property type="term" value="C:membrane"/>
    <property type="evidence" value="ECO:0007669"/>
    <property type="project" value="TreeGrafter"/>
</dbReference>
<dbReference type="AlphaFoldDB" id="A0A6I4U7M9"/>
<gene>
    <name evidence="4" type="ORF">GRI68_12055</name>
</gene>
<feature type="transmembrane region" description="Helical" evidence="1">
    <location>
        <begin position="256"/>
        <end position="273"/>
    </location>
</feature>
<dbReference type="InterPro" id="IPR043968">
    <property type="entry name" value="SGNH"/>
</dbReference>
<evidence type="ECO:0000313" key="4">
    <source>
        <dbReference type="EMBL" id="MXP10913.1"/>
    </source>
</evidence>
<keyword evidence="4" id="KW-0012">Acyltransferase</keyword>
<evidence type="ECO:0000256" key="1">
    <source>
        <dbReference type="SAM" id="Phobius"/>
    </source>
</evidence>
<feature type="transmembrane region" description="Helical" evidence="1">
    <location>
        <begin position="42"/>
        <end position="62"/>
    </location>
</feature>
<feature type="transmembrane region" description="Helical" evidence="1">
    <location>
        <begin position="83"/>
        <end position="102"/>
    </location>
</feature>
<dbReference type="Pfam" id="PF19040">
    <property type="entry name" value="SGNH"/>
    <property type="match status" value="1"/>
</dbReference>
<dbReference type="PANTHER" id="PTHR23028:SF53">
    <property type="entry name" value="ACYL_TRANSF_3 DOMAIN-CONTAINING PROTEIN"/>
    <property type="match status" value="1"/>
</dbReference>
<evidence type="ECO:0000259" key="2">
    <source>
        <dbReference type="Pfam" id="PF01757"/>
    </source>
</evidence>
<dbReference type="GO" id="GO:0009103">
    <property type="term" value="P:lipopolysaccharide biosynthetic process"/>
    <property type="evidence" value="ECO:0007669"/>
    <property type="project" value="TreeGrafter"/>
</dbReference>
<keyword evidence="1" id="KW-1133">Transmembrane helix</keyword>
<organism evidence="4 5">
    <name type="scientific">Alteriqipengyuania halimionae</name>
    <dbReference type="NCBI Taxonomy" id="1926630"/>
    <lineage>
        <taxon>Bacteria</taxon>
        <taxon>Pseudomonadati</taxon>
        <taxon>Pseudomonadota</taxon>
        <taxon>Alphaproteobacteria</taxon>
        <taxon>Sphingomonadales</taxon>
        <taxon>Erythrobacteraceae</taxon>
        <taxon>Alteriqipengyuania</taxon>
    </lineage>
</organism>
<sequence length="679" mass="73552">MSFSPPNRGHAIAYRPEIDGIRAFAVLAVVFYHAGFSGFAGGFVGVDVFFVLSGYLISGILLREAEQRRFSVAAFYERRARRILPALTLVCLAAVPFAWLLMLPEELASFGESLAAAALFVPNVFFWQTNPYFGGGPELTPMIHTWSLGIEEQFYFVFPFALILILRFGRKLLLPALLVASVASLAISIWLSSRNPGANFYLLPSRAWELLAGALIMLREREASTGRYGRWNDLFAGLGLAAIVATTVVYDDATPFPGLAALPPVIGTMLLIACAREGTLFGRVLAWKPFVAIGLISYGFYLWHQPVFVFARLATDRLDAGAYWGLIALSALLAWLSYRFVERPLRDRQRLSRNMVFTLSAISIALLAGAGLALSASKGAPGRFPPEMQIAVPSEGSLRKGCPQAEDEVHACPIGAPGVTPTIALVGDSHAFALADSLSRILAKRGLAGTLLHVDCHPVAGMTATNEMQGADRQRGCAAMHRKLAERIESGEYEGIVLAIRWPLRLYPLGGSIDAPEFDNGEGGRERDAPFRVNRAVQPDGTTTDQRSAVETAVRTYVDSLARIAPVALVYPTPEVGFDPKRATARAALAGAARRPQLSTSQARFEDRNAGVITLLDSIDNAAIRPVRPAQFLCDTALPDRCIVQTGSVAYYYDDDHLSDAGAAIVAGAALKQLDKRVR</sequence>
<reference evidence="4 5" key="1">
    <citation type="submission" date="2019-12" db="EMBL/GenBank/DDBJ databases">
        <title>Genomic-based taxomic classification of the family Erythrobacteraceae.</title>
        <authorList>
            <person name="Xu L."/>
        </authorList>
    </citation>
    <scope>NUCLEOTIDE SEQUENCE [LARGE SCALE GENOMIC DNA]</scope>
    <source>
        <strain evidence="4 5">LMG 29519</strain>
    </source>
</reference>
<feature type="transmembrane region" description="Helical" evidence="1">
    <location>
        <begin position="323"/>
        <end position="341"/>
    </location>
</feature>
<keyword evidence="1" id="KW-0812">Transmembrane</keyword>
<dbReference type="Proteomes" id="UP000429229">
    <property type="component" value="Unassembled WGS sequence"/>
</dbReference>
<dbReference type="OrthoDB" id="9796461at2"/>
<protein>
    <submittedName>
        <fullName evidence="4">Acyltransferase family protein</fullName>
    </submittedName>
</protein>
<accession>A0A6I4U7M9</accession>
<feature type="domain" description="SGNH" evidence="3">
    <location>
        <begin position="402"/>
        <end position="669"/>
    </location>
</feature>
<feature type="transmembrane region" description="Helical" evidence="1">
    <location>
        <begin position="172"/>
        <end position="192"/>
    </location>
</feature>
<dbReference type="InterPro" id="IPR002656">
    <property type="entry name" value="Acyl_transf_3_dom"/>
</dbReference>
<dbReference type="GO" id="GO:0016747">
    <property type="term" value="F:acyltransferase activity, transferring groups other than amino-acyl groups"/>
    <property type="evidence" value="ECO:0007669"/>
    <property type="project" value="InterPro"/>
</dbReference>
<evidence type="ECO:0000313" key="5">
    <source>
        <dbReference type="Proteomes" id="UP000429229"/>
    </source>
</evidence>
<keyword evidence="1" id="KW-0472">Membrane</keyword>
<keyword evidence="5" id="KW-1185">Reference proteome</keyword>
<dbReference type="InterPro" id="IPR050879">
    <property type="entry name" value="Acyltransferase_3"/>
</dbReference>
<dbReference type="PANTHER" id="PTHR23028">
    <property type="entry name" value="ACETYLTRANSFERASE"/>
    <property type="match status" value="1"/>
</dbReference>
<comment type="caution">
    <text evidence="4">The sequence shown here is derived from an EMBL/GenBank/DDBJ whole genome shotgun (WGS) entry which is preliminary data.</text>
</comment>
<dbReference type="Pfam" id="PF01757">
    <property type="entry name" value="Acyl_transf_3"/>
    <property type="match status" value="1"/>
</dbReference>
<feature type="transmembrane region" description="Helical" evidence="1">
    <location>
        <begin position="143"/>
        <end position="165"/>
    </location>
</feature>
<keyword evidence="4" id="KW-0808">Transferase</keyword>
<name>A0A6I4U7M9_9SPHN</name>